<evidence type="ECO:0000256" key="1">
    <source>
        <dbReference type="SAM" id="MobiDB-lite"/>
    </source>
</evidence>
<dbReference type="InParanoid" id="D8MB42"/>
<keyword evidence="2" id="KW-1133">Transmembrane helix</keyword>
<feature type="region of interest" description="Disordered" evidence="1">
    <location>
        <begin position="266"/>
        <end position="293"/>
    </location>
</feature>
<dbReference type="Pfam" id="PF05345">
    <property type="entry name" value="He_PIG"/>
    <property type="match status" value="1"/>
</dbReference>
<dbReference type="InterPro" id="IPR013783">
    <property type="entry name" value="Ig-like_fold"/>
</dbReference>
<evidence type="ECO:0000313" key="4">
    <source>
        <dbReference type="Proteomes" id="UP000008312"/>
    </source>
</evidence>
<reference evidence="3" key="1">
    <citation type="submission" date="2010-02" db="EMBL/GenBank/DDBJ databases">
        <title>Sequencing and annotation of the Blastocystis hominis genome.</title>
        <authorList>
            <person name="Wincker P."/>
        </authorList>
    </citation>
    <scope>NUCLEOTIDE SEQUENCE</scope>
    <source>
        <strain evidence="3">Singapore isolate B</strain>
    </source>
</reference>
<sequence>MRKDSPLNYLPFKNFRWVVDAKGPGNLQLQTFLFYYCKTSGEICEGDGEYPAVGEGQFSPALCEYGFTGYKYRECHNGVLGEVMTEYCTYKIPSDLEYPMRTVEIVKDVKMKPMVPTYSELITSFRINKELPRGLKFDNVTGTISGTPLEETTLSEYTIVGENPVGAVQTIINLSVRKGRCIGDGNFPTTNVDEEAVYDCALLGSFVGTQKRICKLGESDGEWSRISGMCISIVTLVLIIVVAIVVLFVLIVVLIRVTRRRKAVHGVKATSKTTTTPKNKNKEKAAKTNKVKI</sequence>
<dbReference type="Proteomes" id="UP000008312">
    <property type="component" value="Unassembled WGS sequence"/>
</dbReference>
<dbReference type="OrthoDB" id="448960at2759"/>
<keyword evidence="2" id="KW-0812">Transmembrane</keyword>
<organism evidence="3">
    <name type="scientific">Blastocystis hominis</name>
    <dbReference type="NCBI Taxonomy" id="12968"/>
    <lineage>
        <taxon>Eukaryota</taxon>
        <taxon>Sar</taxon>
        <taxon>Stramenopiles</taxon>
        <taxon>Bigyra</taxon>
        <taxon>Opalozoa</taxon>
        <taxon>Opalinata</taxon>
        <taxon>Blastocystidae</taxon>
        <taxon>Blastocystis</taxon>
    </lineage>
</organism>
<keyword evidence="2" id="KW-0472">Membrane</keyword>
<evidence type="ECO:0000313" key="3">
    <source>
        <dbReference type="EMBL" id="CBK25281.2"/>
    </source>
</evidence>
<proteinExistence type="predicted"/>
<evidence type="ECO:0000256" key="2">
    <source>
        <dbReference type="SAM" id="Phobius"/>
    </source>
</evidence>
<feature type="compositionally biased region" description="Low complexity" evidence="1">
    <location>
        <begin position="268"/>
        <end position="278"/>
    </location>
</feature>
<keyword evidence="4" id="KW-1185">Reference proteome</keyword>
<dbReference type="EMBL" id="FN668690">
    <property type="protein sequence ID" value="CBK25281.2"/>
    <property type="molecule type" value="Genomic_DNA"/>
</dbReference>
<name>D8MB42_BLAHO</name>
<dbReference type="Gene3D" id="2.60.40.10">
    <property type="entry name" value="Immunoglobulins"/>
    <property type="match status" value="1"/>
</dbReference>
<dbReference type="GeneID" id="24921890"/>
<accession>D8MB42</accession>
<dbReference type="RefSeq" id="XP_012899329.1">
    <property type="nucleotide sequence ID" value="XM_013043875.1"/>
</dbReference>
<protein>
    <submittedName>
        <fullName evidence="3">Uncharacterized protein</fullName>
    </submittedName>
</protein>
<gene>
    <name evidence="3" type="ORF">GSBLH_T00004893001</name>
</gene>
<feature type="transmembrane region" description="Helical" evidence="2">
    <location>
        <begin position="233"/>
        <end position="255"/>
    </location>
</feature>
<dbReference type="AlphaFoldDB" id="D8MB42"/>